<dbReference type="Gene3D" id="1.10.1200.120">
    <property type="entry name" value="Large-conductance mechanosensitive channel, MscL, domain 1"/>
    <property type="match status" value="1"/>
</dbReference>
<dbReference type="AlphaFoldDB" id="A0A6C0IXE9"/>
<evidence type="ECO:0000256" key="1">
    <source>
        <dbReference type="SAM" id="Phobius"/>
    </source>
</evidence>
<accession>A0A6C0IXE9</accession>
<dbReference type="InterPro" id="IPR037673">
    <property type="entry name" value="MSC/AndL"/>
</dbReference>
<evidence type="ECO:0000313" key="2">
    <source>
        <dbReference type="EMBL" id="QHT97220.1"/>
    </source>
</evidence>
<protein>
    <recommendedName>
        <fullName evidence="3">Large conductance mechanosensitive channel protein</fullName>
    </recommendedName>
</protein>
<evidence type="ECO:0008006" key="3">
    <source>
        <dbReference type="Google" id="ProtNLM"/>
    </source>
</evidence>
<keyword evidence="1" id="KW-0812">Transmembrane</keyword>
<dbReference type="EMBL" id="MN740273">
    <property type="protein sequence ID" value="QHT97220.1"/>
    <property type="molecule type" value="Genomic_DNA"/>
</dbReference>
<keyword evidence="1" id="KW-1133">Transmembrane helix</keyword>
<feature type="transmembrane region" description="Helical" evidence="1">
    <location>
        <begin position="87"/>
        <end position="106"/>
    </location>
</feature>
<organism evidence="2">
    <name type="scientific">viral metagenome</name>
    <dbReference type="NCBI Taxonomy" id="1070528"/>
    <lineage>
        <taxon>unclassified sequences</taxon>
        <taxon>metagenomes</taxon>
        <taxon>organismal metagenomes</taxon>
    </lineage>
</organism>
<keyword evidence="1" id="KW-0472">Membrane</keyword>
<dbReference type="SUPFAM" id="SSF81330">
    <property type="entry name" value="Gated mechanosensitive channel"/>
    <property type="match status" value="1"/>
</dbReference>
<sequence>MSSPGSKIISKTEDAVGSFYKVLKDFNVIGFVLGLLIANSVAEIANSFIDGIIMPSIKPLLDKLGDDDKSTIKLGGMDIHLTQFLKSILKFIVLAIIIFILLQLGIKMTRPLTWVRVEQIKDGLKL</sequence>
<proteinExistence type="predicted"/>
<dbReference type="InterPro" id="IPR036019">
    <property type="entry name" value="MscL_channel"/>
</dbReference>
<feature type="transmembrane region" description="Helical" evidence="1">
    <location>
        <begin position="28"/>
        <end position="49"/>
    </location>
</feature>
<dbReference type="Pfam" id="PF01741">
    <property type="entry name" value="MscL"/>
    <property type="match status" value="1"/>
</dbReference>
<reference evidence="2" key="1">
    <citation type="journal article" date="2020" name="Nature">
        <title>Giant virus diversity and host interactions through global metagenomics.</title>
        <authorList>
            <person name="Schulz F."/>
            <person name="Roux S."/>
            <person name="Paez-Espino D."/>
            <person name="Jungbluth S."/>
            <person name="Walsh D.A."/>
            <person name="Denef V.J."/>
            <person name="McMahon K.D."/>
            <person name="Konstantinidis K.T."/>
            <person name="Eloe-Fadrosh E.A."/>
            <person name="Kyrpides N.C."/>
            <person name="Woyke T."/>
        </authorList>
    </citation>
    <scope>NUCLEOTIDE SEQUENCE</scope>
    <source>
        <strain evidence="2">GVMAG-M-3300025138-11</strain>
    </source>
</reference>
<name>A0A6C0IXE9_9ZZZZ</name>